<feature type="region of interest" description="Disordered" evidence="1">
    <location>
        <begin position="1"/>
        <end position="34"/>
    </location>
</feature>
<evidence type="ECO:0000313" key="2">
    <source>
        <dbReference type="EMBL" id="MXQ81799.1"/>
    </source>
</evidence>
<gene>
    <name evidence="2" type="ORF">E5288_WYG004948</name>
</gene>
<dbReference type="Proteomes" id="UP000322234">
    <property type="component" value="Unassembled WGS sequence"/>
</dbReference>
<evidence type="ECO:0000313" key="3">
    <source>
        <dbReference type="Proteomes" id="UP000322234"/>
    </source>
</evidence>
<sequence>MGLMGDTRQEPGDCLNHRAEHHPTGPPSQAAVQKPCSRFDKGYFSRREKIGFRAFSAAKKKKHEPLIPPPTPGKVLRQQDSIHQSSFEAGPFRIILKVTIHLVFQPSESVLDNGMYEAEGPRKNAALVGDAVLDID</sequence>
<reference evidence="2" key="1">
    <citation type="submission" date="2019-10" db="EMBL/GenBank/DDBJ databases">
        <title>The sequence and de novo assembly of the wild yak genome.</title>
        <authorList>
            <person name="Liu Y."/>
        </authorList>
    </citation>
    <scope>NUCLEOTIDE SEQUENCE [LARGE SCALE GENOMIC DNA]</scope>
    <source>
        <strain evidence="2">WY2019</strain>
    </source>
</reference>
<keyword evidence="3" id="KW-1185">Reference proteome</keyword>
<proteinExistence type="predicted"/>
<feature type="compositionally biased region" description="Basic and acidic residues" evidence="1">
    <location>
        <begin position="7"/>
        <end position="23"/>
    </location>
</feature>
<protein>
    <submittedName>
        <fullName evidence="2">Uncharacterized protein</fullName>
    </submittedName>
</protein>
<dbReference type="AlphaFoldDB" id="A0A6B0QVG4"/>
<accession>A0A6B0QVG4</accession>
<organism evidence="2 3">
    <name type="scientific">Bos mutus</name>
    <name type="common">wild yak</name>
    <dbReference type="NCBI Taxonomy" id="72004"/>
    <lineage>
        <taxon>Eukaryota</taxon>
        <taxon>Metazoa</taxon>
        <taxon>Chordata</taxon>
        <taxon>Craniata</taxon>
        <taxon>Vertebrata</taxon>
        <taxon>Euteleostomi</taxon>
        <taxon>Mammalia</taxon>
        <taxon>Eutheria</taxon>
        <taxon>Laurasiatheria</taxon>
        <taxon>Artiodactyla</taxon>
        <taxon>Ruminantia</taxon>
        <taxon>Pecora</taxon>
        <taxon>Bovidae</taxon>
        <taxon>Bovinae</taxon>
        <taxon>Bos</taxon>
    </lineage>
</organism>
<dbReference type="EMBL" id="VBQZ03000009">
    <property type="protein sequence ID" value="MXQ81799.1"/>
    <property type="molecule type" value="Genomic_DNA"/>
</dbReference>
<name>A0A6B0QVG4_9CETA</name>
<evidence type="ECO:0000256" key="1">
    <source>
        <dbReference type="SAM" id="MobiDB-lite"/>
    </source>
</evidence>
<comment type="caution">
    <text evidence="2">The sequence shown here is derived from an EMBL/GenBank/DDBJ whole genome shotgun (WGS) entry which is preliminary data.</text>
</comment>